<reference evidence="2" key="1">
    <citation type="submission" date="2021-01" db="EMBL/GenBank/DDBJ databases">
        <authorList>
            <person name="Corre E."/>
            <person name="Pelletier E."/>
            <person name="Niang G."/>
            <person name="Scheremetjew M."/>
            <person name="Finn R."/>
            <person name="Kale V."/>
            <person name="Holt S."/>
            <person name="Cochrane G."/>
            <person name="Meng A."/>
            <person name="Brown T."/>
            <person name="Cohen L."/>
        </authorList>
    </citation>
    <scope>NUCLEOTIDE SEQUENCE</scope>
    <source>
        <strain evidence="2">GSBS06</strain>
    </source>
</reference>
<dbReference type="EMBL" id="HBIN01005762">
    <property type="protein sequence ID" value="CAE0433869.1"/>
    <property type="molecule type" value="Transcribed_RNA"/>
</dbReference>
<protein>
    <submittedName>
        <fullName evidence="2">Uncharacterized protein</fullName>
    </submittedName>
</protein>
<accession>A0A7S3LK49</accession>
<keyword evidence="1" id="KW-0812">Transmembrane</keyword>
<gene>
    <name evidence="2" type="ORF">ASTO00021_LOCUS4184</name>
</gene>
<proteinExistence type="predicted"/>
<organism evidence="2">
    <name type="scientific">Aplanochytrium stocchinoi</name>
    <dbReference type="NCBI Taxonomy" id="215587"/>
    <lineage>
        <taxon>Eukaryota</taxon>
        <taxon>Sar</taxon>
        <taxon>Stramenopiles</taxon>
        <taxon>Bigyra</taxon>
        <taxon>Labyrinthulomycetes</taxon>
        <taxon>Thraustochytrida</taxon>
        <taxon>Thraustochytriidae</taxon>
        <taxon>Aplanochytrium</taxon>
    </lineage>
</organism>
<feature type="transmembrane region" description="Helical" evidence="1">
    <location>
        <begin position="389"/>
        <end position="408"/>
    </location>
</feature>
<keyword evidence="1" id="KW-0472">Membrane</keyword>
<keyword evidence="1" id="KW-1133">Transmembrane helix</keyword>
<name>A0A7S3LK49_9STRA</name>
<dbReference type="AlphaFoldDB" id="A0A7S3LK49"/>
<sequence length="409" mass="44800">MNKADFNYDVTFDAGAAAAPEAAAAATIVTISEDERCKLPPGVNVDAHEVMVAEPLSSMEQGTNIQDPSPYIQCKEKLFGSADACVDSTCSACLVCIPSEEDCEGFGEGFGACCAFIFFVSAGFVVFIMPFLLPYWVENSKSCDEFVPDGGIGSTAGAAVLQTYVSKSNIENGLSLNKDKFKMTASLFDENGSPKGKVEIDKDTFTCNLCNNAGTCILMPDNYRLNQRDFEKGSNHEFPFIIKVTSNITIDGVITMPNIRRYYAKFYEPEVALTLGTTTVIFQNSDSRKYKRRLNFARGYNVGNSAQMHWPGMSTHIPLADPLDRDSRYCIPSLPGVNTSSILNQASPDEFQVIEAVLQGETLSQLQFIVRQAMFISEHGRLPSAAINAWIWFILFAILFLCNACVSAD</sequence>
<evidence type="ECO:0000313" key="2">
    <source>
        <dbReference type="EMBL" id="CAE0433869.1"/>
    </source>
</evidence>
<evidence type="ECO:0000256" key="1">
    <source>
        <dbReference type="SAM" id="Phobius"/>
    </source>
</evidence>
<feature type="transmembrane region" description="Helical" evidence="1">
    <location>
        <begin position="115"/>
        <end position="137"/>
    </location>
</feature>